<protein>
    <submittedName>
        <fullName evidence="2">Uncharacterized protein</fullName>
    </submittedName>
</protein>
<dbReference type="EMBL" id="ML977180">
    <property type="protein sequence ID" value="KAF1982846.1"/>
    <property type="molecule type" value="Genomic_DNA"/>
</dbReference>
<proteinExistence type="predicted"/>
<keyword evidence="3" id="KW-1185">Reference proteome</keyword>
<feature type="region of interest" description="Disordered" evidence="1">
    <location>
        <begin position="232"/>
        <end position="326"/>
    </location>
</feature>
<gene>
    <name evidence="2" type="ORF">K402DRAFT_187231</name>
</gene>
<reference evidence="2" key="1">
    <citation type="journal article" date="2020" name="Stud. Mycol.">
        <title>101 Dothideomycetes genomes: a test case for predicting lifestyles and emergence of pathogens.</title>
        <authorList>
            <person name="Haridas S."/>
            <person name="Albert R."/>
            <person name="Binder M."/>
            <person name="Bloem J."/>
            <person name="Labutti K."/>
            <person name="Salamov A."/>
            <person name="Andreopoulos B."/>
            <person name="Baker S."/>
            <person name="Barry K."/>
            <person name="Bills G."/>
            <person name="Bluhm B."/>
            <person name="Cannon C."/>
            <person name="Castanera R."/>
            <person name="Culley D."/>
            <person name="Daum C."/>
            <person name="Ezra D."/>
            <person name="Gonzalez J."/>
            <person name="Henrissat B."/>
            <person name="Kuo A."/>
            <person name="Liang C."/>
            <person name="Lipzen A."/>
            <person name="Lutzoni F."/>
            <person name="Magnuson J."/>
            <person name="Mondo S."/>
            <person name="Nolan M."/>
            <person name="Ohm R."/>
            <person name="Pangilinan J."/>
            <person name="Park H.-J."/>
            <person name="Ramirez L."/>
            <person name="Alfaro M."/>
            <person name="Sun H."/>
            <person name="Tritt A."/>
            <person name="Yoshinaga Y."/>
            <person name="Zwiers L.-H."/>
            <person name="Turgeon B."/>
            <person name="Goodwin S."/>
            <person name="Spatafora J."/>
            <person name="Crous P."/>
            <person name="Grigoriev I."/>
        </authorList>
    </citation>
    <scope>NUCLEOTIDE SEQUENCE</scope>
    <source>
        <strain evidence="2">CBS 113979</strain>
    </source>
</reference>
<feature type="compositionally biased region" description="Basic residues" evidence="1">
    <location>
        <begin position="290"/>
        <end position="302"/>
    </location>
</feature>
<organism evidence="2 3">
    <name type="scientific">Aulographum hederae CBS 113979</name>
    <dbReference type="NCBI Taxonomy" id="1176131"/>
    <lineage>
        <taxon>Eukaryota</taxon>
        <taxon>Fungi</taxon>
        <taxon>Dikarya</taxon>
        <taxon>Ascomycota</taxon>
        <taxon>Pezizomycotina</taxon>
        <taxon>Dothideomycetes</taxon>
        <taxon>Pleosporomycetidae</taxon>
        <taxon>Aulographales</taxon>
        <taxon>Aulographaceae</taxon>
    </lineage>
</organism>
<accession>A0A6G1GPF1</accession>
<feature type="compositionally biased region" description="Low complexity" evidence="1">
    <location>
        <begin position="312"/>
        <end position="323"/>
    </location>
</feature>
<sequence>MQSRGLPQHVSPVAEASAPFDIAAVGSRVAPFDIAAVGSRVAPFDIAAVGSRVAPFVKTATGSRIAEVNAPFHLATSRVAEAGTLFDMAVTGPQSAGVDTPFDIAATGPRVVGMNTPFDIAATGSRLEWMPPVTSATAQNASRVSPQRQNFKLFEHNAKTNVPQPLRYNHSAKDASEGRFGPEANSVHATAYHPPAGFLFPPPPAGLFSPPPPTSIFFTPPARSLFLDEGFPLQRPTDTHRPQFPPPVTPPNQPKRLIMANQKKAATAPRRPKRTATPKPSKPVPAAPVNKRKRASGVRKKKDVAPQATEASPSLPVSSPLPSSKKDSGVIKFDLETRPAELSSPTFYPTPQPLRINRSRHLNFTSSPPDAGLQDVSVVESVETVTGSPHHISRNGDAGKPKLAHKLLIINPDGEDQVSLPTNIP</sequence>
<feature type="compositionally biased region" description="Pro residues" evidence="1">
    <location>
        <begin position="243"/>
        <end position="253"/>
    </location>
</feature>
<evidence type="ECO:0000313" key="2">
    <source>
        <dbReference type="EMBL" id="KAF1982846.1"/>
    </source>
</evidence>
<dbReference type="AlphaFoldDB" id="A0A6G1GPF1"/>
<evidence type="ECO:0000256" key="1">
    <source>
        <dbReference type="SAM" id="MobiDB-lite"/>
    </source>
</evidence>
<evidence type="ECO:0000313" key="3">
    <source>
        <dbReference type="Proteomes" id="UP000800041"/>
    </source>
</evidence>
<dbReference type="Proteomes" id="UP000800041">
    <property type="component" value="Unassembled WGS sequence"/>
</dbReference>
<name>A0A6G1GPF1_9PEZI</name>